<sequence length="55" mass="6653">MLCPRDATDLLYACVLSWIYRKNKKIYIEKNYCNPQCFQEKNYKAKFLTSLILKK</sequence>
<protein>
    <submittedName>
        <fullName evidence="1">Uncharacterized protein</fullName>
    </submittedName>
</protein>
<reference evidence="1" key="1">
    <citation type="journal article" date="2008" name="BMC Genomics">
        <title>Analysis of 4,664 high-quality sequence-finished poplar full-length cDNA clones and their utility for the discovery of genes responding to insect feeding.</title>
        <authorList>
            <person name="Ralph S.G."/>
            <person name="Chun H.J."/>
            <person name="Cooper D."/>
            <person name="Kirkpatrick R."/>
            <person name="Kolosova N."/>
            <person name="Gunter L."/>
            <person name="Tuskan G.A."/>
            <person name="Douglas C.J."/>
            <person name="Holt R.A."/>
            <person name="Jones S.J."/>
            <person name="Marra M.A."/>
            <person name="Bohlmann J."/>
        </authorList>
    </citation>
    <scope>NUCLEOTIDE SEQUENCE</scope>
    <source>
        <tissue evidence="1">Phloem and cambium</tissue>
    </source>
</reference>
<evidence type="ECO:0000313" key="1">
    <source>
        <dbReference type="EMBL" id="ABK92868.1"/>
    </source>
</evidence>
<accession>A9P915</accession>
<dbReference type="AlphaFoldDB" id="A9P915"/>
<name>A9P915_POPTR</name>
<proteinExistence type="evidence at transcript level"/>
<organism evidence="1">
    <name type="scientific">Populus trichocarpa</name>
    <name type="common">Western balsam poplar</name>
    <name type="synonym">Populus balsamifera subsp. trichocarpa</name>
    <dbReference type="NCBI Taxonomy" id="3694"/>
    <lineage>
        <taxon>Eukaryota</taxon>
        <taxon>Viridiplantae</taxon>
        <taxon>Streptophyta</taxon>
        <taxon>Embryophyta</taxon>
        <taxon>Tracheophyta</taxon>
        <taxon>Spermatophyta</taxon>
        <taxon>Magnoliopsida</taxon>
        <taxon>eudicotyledons</taxon>
        <taxon>Gunneridae</taxon>
        <taxon>Pentapetalae</taxon>
        <taxon>rosids</taxon>
        <taxon>fabids</taxon>
        <taxon>Malpighiales</taxon>
        <taxon>Salicaceae</taxon>
        <taxon>Saliceae</taxon>
        <taxon>Populus</taxon>
    </lineage>
</organism>
<dbReference type="EMBL" id="EF144638">
    <property type="protein sequence ID" value="ABK92868.1"/>
    <property type="molecule type" value="mRNA"/>
</dbReference>